<dbReference type="AlphaFoldDB" id="A0A8S1VFS4"/>
<keyword evidence="4 6" id="KW-0067">ATP-binding</keyword>
<feature type="domain" description="EF-hand" evidence="9">
    <location>
        <begin position="334"/>
        <end position="369"/>
    </location>
</feature>
<dbReference type="PROSITE" id="PS00107">
    <property type="entry name" value="PROTEIN_KINASE_ATP"/>
    <property type="match status" value="1"/>
</dbReference>
<feature type="binding site" evidence="6">
    <location>
        <position position="40"/>
    </location>
    <ligand>
        <name>ATP</name>
        <dbReference type="ChEBI" id="CHEBI:30616"/>
    </ligand>
</feature>
<dbReference type="GO" id="GO:0005509">
    <property type="term" value="F:calcium ion binding"/>
    <property type="evidence" value="ECO:0007669"/>
    <property type="project" value="InterPro"/>
</dbReference>
<dbReference type="GO" id="GO:0005776">
    <property type="term" value="C:autophagosome"/>
    <property type="evidence" value="ECO:0007669"/>
    <property type="project" value="TreeGrafter"/>
</dbReference>
<dbReference type="PROSITE" id="PS00108">
    <property type="entry name" value="PROTEIN_KINASE_ST"/>
    <property type="match status" value="1"/>
</dbReference>
<dbReference type="InterPro" id="IPR018247">
    <property type="entry name" value="EF_Hand_1_Ca_BS"/>
</dbReference>
<dbReference type="FunFam" id="1.10.238.10:FF:000526">
    <property type="entry name" value="Uncharacterized protein"/>
    <property type="match status" value="1"/>
</dbReference>
<dbReference type="FunFam" id="3.30.200.20:FF:000660">
    <property type="entry name" value="Uncharacterized protein"/>
    <property type="match status" value="1"/>
</dbReference>
<name>A0A8S1VFS4_9CILI</name>
<dbReference type="Pfam" id="PF00069">
    <property type="entry name" value="Pkinase"/>
    <property type="match status" value="1"/>
</dbReference>
<feature type="domain" description="EF-hand" evidence="9">
    <location>
        <begin position="298"/>
        <end position="333"/>
    </location>
</feature>
<accession>A0A8S1VFS4</accession>
<proteinExistence type="inferred from homology"/>
<feature type="domain" description="Protein kinase" evidence="8">
    <location>
        <begin position="11"/>
        <end position="267"/>
    </location>
</feature>
<dbReference type="CDD" id="cd00051">
    <property type="entry name" value="EFh"/>
    <property type="match status" value="1"/>
</dbReference>
<dbReference type="GO" id="GO:0005524">
    <property type="term" value="F:ATP binding"/>
    <property type="evidence" value="ECO:0007669"/>
    <property type="project" value="UniProtKB-UniRule"/>
</dbReference>
<evidence type="ECO:0000313" key="11">
    <source>
        <dbReference type="Proteomes" id="UP000689195"/>
    </source>
</evidence>
<evidence type="ECO:0000256" key="3">
    <source>
        <dbReference type="ARBA" id="ARBA00022777"/>
    </source>
</evidence>
<reference evidence="10" key="1">
    <citation type="submission" date="2021-01" db="EMBL/GenBank/DDBJ databases">
        <authorList>
            <consortium name="Genoscope - CEA"/>
            <person name="William W."/>
        </authorList>
    </citation>
    <scope>NUCLEOTIDE SEQUENCE</scope>
</reference>
<evidence type="ECO:0000256" key="7">
    <source>
        <dbReference type="SAM" id="MobiDB-lite"/>
    </source>
</evidence>
<keyword evidence="11" id="KW-1185">Reference proteome</keyword>
<dbReference type="GO" id="GO:0004674">
    <property type="term" value="F:protein serine/threonine kinase activity"/>
    <property type="evidence" value="ECO:0007669"/>
    <property type="project" value="InterPro"/>
</dbReference>
<feature type="region of interest" description="Disordered" evidence="7">
    <location>
        <begin position="676"/>
        <end position="704"/>
    </location>
</feature>
<dbReference type="GO" id="GO:0000407">
    <property type="term" value="C:phagophore assembly site"/>
    <property type="evidence" value="ECO:0007669"/>
    <property type="project" value="TreeGrafter"/>
</dbReference>
<evidence type="ECO:0000259" key="9">
    <source>
        <dbReference type="PROSITE" id="PS50222"/>
    </source>
</evidence>
<evidence type="ECO:0000256" key="4">
    <source>
        <dbReference type="ARBA" id="ARBA00022840"/>
    </source>
</evidence>
<evidence type="ECO:0000313" key="10">
    <source>
        <dbReference type="EMBL" id="CAD8175807.1"/>
    </source>
</evidence>
<dbReference type="PROSITE" id="PS50222">
    <property type="entry name" value="EF_HAND_2"/>
    <property type="match status" value="2"/>
</dbReference>
<dbReference type="GO" id="GO:0016020">
    <property type="term" value="C:membrane"/>
    <property type="evidence" value="ECO:0007669"/>
    <property type="project" value="TreeGrafter"/>
</dbReference>
<dbReference type="InterPro" id="IPR017441">
    <property type="entry name" value="Protein_kinase_ATP_BS"/>
</dbReference>
<keyword evidence="1" id="KW-0808">Transferase</keyword>
<protein>
    <recommendedName>
        <fullName evidence="12">Protein kinase domain containing protein</fullName>
    </recommendedName>
</protein>
<dbReference type="Proteomes" id="UP000689195">
    <property type="component" value="Unassembled WGS sequence"/>
</dbReference>
<dbReference type="InterPro" id="IPR008271">
    <property type="entry name" value="Ser/Thr_kinase_AS"/>
</dbReference>
<dbReference type="Pfam" id="PF13499">
    <property type="entry name" value="EF-hand_7"/>
    <property type="match status" value="1"/>
</dbReference>
<dbReference type="GO" id="GO:0005829">
    <property type="term" value="C:cytosol"/>
    <property type="evidence" value="ECO:0007669"/>
    <property type="project" value="TreeGrafter"/>
</dbReference>
<keyword evidence="2 6" id="KW-0547">Nucleotide-binding</keyword>
<dbReference type="PANTHER" id="PTHR24348">
    <property type="entry name" value="SERINE/THREONINE-PROTEIN KINASE UNC-51-RELATED"/>
    <property type="match status" value="1"/>
</dbReference>
<evidence type="ECO:0008006" key="12">
    <source>
        <dbReference type="Google" id="ProtNLM"/>
    </source>
</evidence>
<organism evidence="10 11">
    <name type="scientific">Paramecium pentaurelia</name>
    <dbReference type="NCBI Taxonomy" id="43138"/>
    <lineage>
        <taxon>Eukaryota</taxon>
        <taxon>Sar</taxon>
        <taxon>Alveolata</taxon>
        <taxon>Ciliophora</taxon>
        <taxon>Intramacronucleata</taxon>
        <taxon>Oligohymenophorea</taxon>
        <taxon>Peniculida</taxon>
        <taxon>Parameciidae</taxon>
        <taxon>Paramecium</taxon>
    </lineage>
</organism>
<dbReference type="PROSITE" id="PS00018">
    <property type="entry name" value="EF_HAND_1"/>
    <property type="match status" value="2"/>
</dbReference>
<dbReference type="InterPro" id="IPR002048">
    <property type="entry name" value="EF_hand_dom"/>
</dbReference>
<dbReference type="GO" id="GO:0010506">
    <property type="term" value="P:regulation of autophagy"/>
    <property type="evidence" value="ECO:0007669"/>
    <property type="project" value="InterPro"/>
</dbReference>
<dbReference type="InterPro" id="IPR045269">
    <property type="entry name" value="Atg1-like"/>
</dbReference>
<evidence type="ECO:0000259" key="8">
    <source>
        <dbReference type="PROSITE" id="PS50011"/>
    </source>
</evidence>
<dbReference type="SMART" id="SM00220">
    <property type="entry name" value="S_TKc"/>
    <property type="match status" value="1"/>
</dbReference>
<dbReference type="SMART" id="SM00054">
    <property type="entry name" value="EFh"/>
    <property type="match status" value="2"/>
</dbReference>
<gene>
    <name evidence="10" type="ORF">PPENT_87.1.T0640022</name>
</gene>
<dbReference type="InterPro" id="IPR000719">
    <property type="entry name" value="Prot_kinase_dom"/>
</dbReference>
<comment type="caution">
    <text evidence="10">The sequence shown here is derived from an EMBL/GenBank/DDBJ whole genome shotgun (WGS) entry which is preliminary data.</text>
</comment>
<evidence type="ECO:0000256" key="5">
    <source>
        <dbReference type="ARBA" id="ARBA00024334"/>
    </source>
</evidence>
<sequence length="880" mass="102970">MTDKRIDKYIFNVKDRIGQGSYAEVFKGTNEKTGEKVAIKMLSKSVINADDYLREGLIQEIKIMQKLKSPNIVQLLDVMETNNNYYIVQEYCDGGDFDEHLKKKKLLQEKEAIKFLVDVLNGFTHLIKNGIIHRDLKPANILIDKQTYKLADFGFAKCVDNFKKTMMASMVGTPLYMSPQILDHKRYNSKTDVWSIGFIFYEALFGKTPWTARSPAELLKNIRTQPLKFPTDKNQVSQETQDLIIGCLQADENKRMSWEEIYKHPAISQYFSDFIKGNNKLEDKAQYLINDIRQMICKEKIDIHKLFADLDMSKDKALDVNELGKFLQKVDKDITREEIEYIFNKFDDDGNNQIEFEEFKKWLEDNQIVTNANPQQQQRGGGSQKKLSILPHQLKSQSSIEERANYVIEKLKLSIQKYKINLLDLFKKQIKDQIKMKWGYFQRELSLTFHKKKQLLALNFLMLMVMVKSHFKNSKQVQVKKLGKRDKVQTIMNEIFALQYSNYQNQMSFDQLLLSRPLYSPKYKHQAFTIHSHNPTPYSITTQVSPIESPRIGDLSTIPKTSERGQLYDKLKASLKNQEVIKSIQNGIKGQKVRDAYNLLSDFNDKKQIIQSLKSLSTADERQLYFQYNLLFRILLIDKILERKEEMQVAALRLKAKKLEPIFNVIRRKLKLKQPLNSSADRMKKQSIFGSRSTDPTNDIQNPMHSYRNLDEQQQQQDENTRKELVMEKIQNKYAASVAFSWLTNRTEKQESLIHNLSPESIKRHNRRNTTLKQSHKGITGLKQMITKKVSENSDEMIRLGQMKMLENQQKSYKSKDIIAKSKPKVDTGRIKSVQVNRSLRKKQTLDFFTNERKENSELTQQIANEKSNFMLRRKLIINE</sequence>
<dbReference type="OrthoDB" id="40902at2759"/>
<evidence type="ECO:0000256" key="1">
    <source>
        <dbReference type="ARBA" id="ARBA00022679"/>
    </source>
</evidence>
<dbReference type="EMBL" id="CAJJDO010000064">
    <property type="protein sequence ID" value="CAD8175807.1"/>
    <property type="molecule type" value="Genomic_DNA"/>
</dbReference>
<feature type="compositionally biased region" description="Polar residues" evidence="7">
    <location>
        <begin position="688"/>
        <end position="704"/>
    </location>
</feature>
<keyword evidence="3" id="KW-0418">Kinase</keyword>
<dbReference type="PROSITE" id="PS50011">
    <property type="entry name" value="PROTEIN_KINASE_DOM"/>
    <property type="match status" value="1"/>
</dbReference>
<comment type="similarity">
    <text evidence="5">Belongs to the protein kinase superfamily. Ser/Thr protein kinase family. CDPK subfamily.</text>
</comment>
<dbReference type="FunFam" id="1.10.510.10:FF:000771">
    <property type="entry name" value="Uncharacterized protein"/>
    <property type="match status" value="1"/>
</dbReference>
<dbReference type="PANTHER" id="PTHR24348:SF22">
    <property type="entry name" value="NON-SPECIFIC SERINE_THREONINE PROTEIN KINASE"/>
    <property type="match status" value="1"/>
</dbReference>
<evidence type="ECO:0000256" key="2">
    <source>
        <dbReference type="ARBA" id="ARBA00022741"/>
    </source>
</evidence>
<evidence type="ECO:0000256" key="6">
    <source>
        <dbReference type="PROSITE-ProRule" id="PRU10141"/>
    </source>
</evidence>
<dbReference type="GO" id="GO:0000045">
    <property type="term" value="P:autophagosome assembly"/>
    <property type="evidence" value="ECO:0007669"/>
    <property type="project" value="TreeGrafter"/>
</dbReference>